<dbReference type="SUPFAM" id="SSF48726">
    <property type="entry name" value="Immunoglobulin"/>
    <property type="match status" value="3"/>
</dbReference>
<dbReference type="InterPro" id="IPR013783">
    <property type="entry name" value="Ig-like_fold"/>
</dbReference>
<evidence type="ECO:0000256" key="20">
    <source>
        <dbReference type="PIRSR" id="PIRSR000615-4"/>
    </source>
</evidence>
<keyword evidence="7" id="KW-0418">Kinase</keyword>
<accession>A0A162CMM2</accession>
<keyword evidence="4" id="KW-0808">Transferase</keyword>
<feature type="domain" description="Ig-like" evidence="24">
    <location>
        <begin position="369"/>
        <end position="464"/>
    </location>
</feature>
<reference evidence="25 26" key="1">
    <citation type="submission" date="2016-03" db="EMBL/GenBank/DDBJ databases">
        <title>EvidentialGene: Evidence-directed Construction of Genes on Genomes.</title>
        <authorList>
            <person name="Gilbert D.G."/>
            <person name="Choi J.-H."/>
            <person name="Mockaitis K."/>
            <person name="Colbourne J."/>
            <person name="Pfrender M."/>
        </authorList>
    </citation>
    <scope>NUCLEOTIDE SEQUENCE [LARGE SCALE GENOMIC DNA]</scope>
    <source>
        <strain evidence="25 26">Xinb3</strain>
        <tissue evidence="25">Complete organism</tissue>
    </source>
</reference>
<dbReference type="SMART" id="SM00409">
    <property type="entry name" value="IG"/>
    <property type="match status" value="2"/>
</dbReference>
<keyword evidence="3" id="KW-0597">Phosphoprotein</keyword>
<dbReference type="InterPro" id="IPR003599">
    <property type="entry name" value="Ig_sub"/>
</dbReference>
<keyword evidence="19" id="KW-0479">Metal-binding</keyword>
<keyword evidence="12" id="KW-1015">Disulfide bond</keyword>
<dbReference type="Gene3D" id="1.10.510.10">
    <property type="entry name" value="Transferase(Phosphotransferase) domain 1"/>
    <property type="match status" value="1"/>
</dbReference>
<dbReference type="Gene3D" id="2.60.40.10">
    <property type="entry name" value="Immunoglobulins"/>
    <property type="match status" value="2"/>
</dbReference>
<evidence type="ECO:0000313" key="25">
    <source>
        <dbReference type="EMBL" id="KZS14596.1"/>
    </source>
</evidence>
<evidence type="ECO:0000256" key="13">
    <source>
        <dbReference type="ARBA" id="ARBA00023170"/>
    </source>
</evidence>
<dbReference type="Gene3D" id="3.30.200.20">
    <property type="entry name" value="Phosphorylase Kinase, domain 1"/>
    <property type="match status" value="1"/>
</dbReference>
<dbReference type="InterPro" id="IPR017441">
    <property type="entry name" value="Protein_kinase_ATP_BS"/>
</dbReference>
<feature type="binding site" evidence="18 21">
    <location>
        <position position="578"/>
    </location>
    <ligand>
        <name>ATP</name>
        <dbReference type="ChEBI" id="CHEBI:30616"/>
    </ligand>
</feature>
<dbReference type="PANTHER" id="PTHR24416:SF600">
    <property type="entry name" value="PDGF- AND VEGF-RECEPTOR RELATED, ISOFORM J"/>
    <property type="match status" value="1"/>
</dbReference>
<dbReference type="PANTHER" id="PTHR24416">
    <property type="entry name" value="TYROSINE-PROTEIN KINASE RECEPTOR"/>
    <property type="match status" value="1"/>
</dbReference>
<keyword evidence="14" id="KW-0325">Glycoprotein</keyword>
<dbReference type="GO" id="GO:0043235">
    <property type="term" value="C:receptor complex"/>
    <property type="evidence" value="ECO:0007669"/>
    <property type="project" value="TreeGrafter"/>
</dbReference>
<dbReference type="PROSITE" id="PS50835">
    <property type="entry name" value="IG_LIKE"/>
    <property type="match status" value="2"/>
</dbReference>
<organism evidence="25 26">
    <name type="scientific">Daphnia magna</name>
    <dbReference type="NCBI Taxonomy" id="35525"/>
    <lineage>
        <taxon>Eukaryota</taxon>
        <taxon>Metazoa</taxon>
        <taxon>Ecdysozoa</taxon>
        <taxon>Arthropoda</taxon>
        <taxon>Crustacea</taxon>
        <taxon>Branchiopoda</taxon>
        <taxon>Diplostraca</taxon>
        <taxon>Cladocera</taxon>
        <taxon>Anomopoda</taxon>
        <taxon>Daphniidae</taxon>
        <taxon>Daphnia</taxon>
    </lineage>
</organism>
<evidence type="ECO:0000256" key="22">
    <source>
        <dbReference type="SAM" id="SignalP"/>
    </source>
</evidence>
<keyword evidence="19" id="KW-0460">Magnesium</keyword>
<evidence type="ECO:0000256" key="6">
    <source>
        <dbReference type="ARBA" id="ARBA00022741"/>
    </source>
</evidence>
<evidence type="ECO:0000256" key="12">
    <source>
        <dbReference type="ARBA" id="ARBA00023157"/>
    </source>
</evidence>
<evidence type="ECO:0000259" key="24">
    <source>
        <dbReference type="PROSITE" id="PS50835"/>
    </source>
</evidence>
<comment type="caution">
    <text evidence="25">The sequence shown here is derived from an EMBL/GenBank/DDBJ whole genome shotgun (WGS) entry which is preliminary data.</text>
</comment>
<dbReference type="InterPro" id="IPR007110">
    <property type="entry name" value="Ig-like_dom"/>
</dbReference>
<feature type="signal peptide" evidence="22">
    <location>
        <begin position="1"/>
        <end position="24"/>
    </location>
</feature>
<dbReference type="EMBL" id="LRGB01000944">
    <property type="protein sequence ID" value="KZS14596.1"/>
    <property type="molecule type" value="Genomic_DNA"/>
</dbReference>
<dbReference type="EC" id="2.7.10.1" evidence="2"/>
<evidence type="ECO:0000256" key="18">
    <source>
        <dbReference type="PIRSR" id="PIRSR000615-2"/>
    </source>
</evidence>
<evidence type="ECO:0000256" key="14">
    <source>
        <dbReference type="ARBA" id="ARBA00023180"/>
    </source>
</evidence>
<keyword evidence="13" id="KW-0675">Receptor</keyword>
<evidence type="ECO:0000256" key="5">
    <source>
        <dbReference type="ARBA" id="ARBA00022692"/>
    </source>
</evidence>
<evidence type="ECO:0000256" key="19">
    <source>
        <dbReference type="PIRSR" id="PIRSR000615-3"/>
    </source>
</evidence>
<evidence type="ECO:0000256" key="4">
    <source>
        <dbReference type="ARBA" id="ARBA00022679"/>
    </source>
</evidence>
<dbReference type="GO" id="GO:0005886">
    <property type="term" value="C:plasma membrane"/>
    <property type="evidence" value="ECO:0007669"/>
    <property type="project" value="TreeGrafter"/>
</dbReference>
<dbReference type="OrthoDB" id="3256376at2759"/>
<dbReference type="GO" id="GO:0007169">
    <property type="term" value="P:cell surface receptor protein tyrosine kinase signaling pathway"/>
    <property type="evidence" value="ECO:0007669"/>
    <property type="project" value="InterPro"/>
</dbReference>
<feature type="binding site" evidence="19">
    <location>
        <position position="767"/>
    </location>
    <ligand>
        <name>Mg(2+)</name>
        <dbReference type="ChEBI" id="CHEBI:18420"/>
    </ligand>
</feature>
<dbReference type="FunFam" id="3.30.200.20:FF:001298">
    <property type="entry name" value="Uncharacterized protein"/>
    <property type="match status" value="1"/>
</dbReference>
<dbReference type="PROSITE" id="PS00240">
    <property type="entry name" value="RECEPTOR_TYR_KIN_III"/>
    <property type="match status" value="1"/>
</dbReference>
<dbReference type="Proteomes" id="UP000076858">
    <property type="component" value="Unassembled WGS sequence"/>
</dbReference>
<feature type="binding site" evidence="18">
    <location>
        <begin position="550"/>
        <end position="557"/>
    </location>
    <ligand>
        <name>ATP</name>
        <dbReference type="ChEBI" id="CHEBI:30616"/>
    </ligand>
</feature>
<keyword evidence="8 18" id="KW-0067">ATP-binding</keyword>
<gene>
    <name evidence="25" type="ORF">APZ42_019958</name>
</gene>
<dbReference type="PROSITE" id="PS00107">
    <property type="entry name" value="PROTEIN_KINASE_ATP"/>
    <property type="match status" value="1"/>
</dbReference>
<keyword evidence="9" id="KW-1133">Transmembrane helix</keyword>
<keyword evidence="5" id="KW-0812">Transmembrane</keyword>
<evidence type="ECO:0000256" key="17">
    <source>
        <dbReference type="PIRSR" id="PIRSR000615-1"/>
    </source>
</evidence>
<feature type="domain" description="Protein kinase" evidence="23">
    <location>
        <begin position="543"/>
        <end position="884"/>
    </location>
</feature>
<evidence type="ECO:0000256" key="2">
    <source>
        <dbReference type="ARBA" id="ARBA00011902"/>
    </source>
</evidence>
<evidence type="ECO:0000313" key="26">
    <source>
        <dbReference type="Proteomes" id="UP000076858"/>
    </source>
</evidence>
<evidence type="ECO:0000256" key="11">
    <source>
        <dbReference type="ARBA" id="ARBA00023137"/>
    </source>
</evidence>
<feature type="site" description="Important for interaction with phosphotyrosine-binding proteins" evidence="20">
    <location>
        <position position="892"/>
    </location>
</feature>
<evidence type="ECO:0000259" key="23">
    <source>
        <dbReference type="PROSITE" id="PS50011"/>
    </source>
</evidence>
<dbReference type="SMART" id="SM00408">
    <property type="entry name" value="IGc2"/>
    <property type="match status" value="3"/>
</dbReference>
<keyword evidence="10" id="KW-0472">Membrane</keyword>
<keyword evidence="15" id="KW-0393">Immunoglobulin domain</keyword>
<dbReference type="InterPro" id="IPR036179">
    <property type="entry name" value="Ig-like_dom_sf"/>
</dbReference>
<evidence type="ECO:0000256" key="16">
    <source>
        <dbReference type="ARBA" id="ARBA00051243"/>
    </source>
</evidence>
<dbReference type="GO" id="GO:0046872">
    <property type="term" value="F:metal ion binding"/>
    <property type="evidence" value="ECO:0007669"/>
    <property type="project" value="UniProtKB-KW"/>
</dbReference>
<evidence type="ECO:0000256" key="8">
    <source>
        <dbReference type="ARBA" id="ARBA00022840"/>
    </source>
</evidence>
<comment type="subcellular location">
    <subcellularLocation>
        <location evidence="1">Membrane</location>
        <topology evidence="1">Single-pass type I membrane protein</topology>
    </subcellularLocation>
</comment>
<feature type="active site" description="Proton acceptor" evidence="17">
    <location>
        <position position="749"/>
    </location>
</feature>
<evidence type="ECO:0000256" key="9">
    <source>
        <dbReference type="ARBA" id="ARBA00022989"/>
    </source>
</evidence>
<dbReference type="InterPro" id="IPR001245">
    <property type="entry name" value="Ser-Thr/Tyr_kinase_cat_dom"/>
</dbReference>
<dbReference type="InterPro" id="IPR008266">
    <property type="entry name" value="Tyr_kinase_AS"/>
</dbReference>
<dbReference type="SUPFAM" id="SSF56112">
    <property type="entry name" value="Protein kinase-like (PK-like)"/>
    <property type="match status" value="1"/>
</dbReference>
<dbReference type="AlphaFoldDB" id="A0A162CMM2"/>
<evidence type="ECO:0000256" key="15">
    <source>
        <dbReference type="ARBA" id="ARBA00023319"/>
    </source>
</evidence>
<keyword evidence="6 18" id="KW-0547">Nucleotide-binding</keyword>
<proteinExistence type="predicted"/>
<keyword evidence="26" id="KW-1185">Reference proteome</keyword>
<keyword evidence="11" id="KW-0829">Tyrosine-protein kinase</keyword>
<dbReference type="CDD" id="cd00192">
    <property type="entry name" value="PTKc"/>
    <property type="match status" value="1"/>
</dbReference>
<dbReference type="InterPro" id="IPR001824">
    <property type="entry name" value="Tyr_kinase_rcpt_3_CS"/>
</dbReference>
<evidence type="ECO:0000256" key="7">
    <source>
        <dbReference type="ARBA" id="ARBA00022777"/>
    </source>
</evidence>
<dbReference type="Pfam" id="PF07714">
    <property type="entry name" value="PK_Tyr_Ser-Thr"/>
    <property type="match status" value="1"/>
</dbReference>
<dbReference type="PROSITE" id="PS00109">
    <property type="entry name" value="PROTEIN_KINASE_TYR"/>
    <property type="match status" value="1"/>
</dbReference>
<feature type="binding site" evidence="18">
    <location>
        <position position="753"/>
    </location>
    <ligand>
        <name>ATP</name>
        <dbReference type="ChEBI" id="CHEBI:30616"/>
    </ligand>
</feature>
<evidence type="ECO:0000256" key="3">
    <source>
        <dbReference type="ARBA" id="ARBA00022553"/>
    </source>
</evidence>
<evidence type="ECO:0000256" key="1">
    <source>
        <dbReference type="ARBA" id="ARBA00004479"/>
    </source>
</evidence>
<dbReference type="InterPro" id="IPR011009">
    <property type="entry name" value="Kinase-like_dom_sf"/>
</dbReference>
<evidence type="ECO:0000256" key="21">
    <source>
        <dbReference type="PROSITE-ProRule" id="PRU10141"/>
    </source>
</evidence>
<dbReference type="PROSITE" id="PS50011">
    <property type="entry name" value="PROTEIN_KINASE_DOM"/>
    <property type="match status" value="1"/>
</dbReference>
<protein>
    <recommendedName>
        <fullName evidence="2">receptor protein-tyrosine kinase</fullName>
        <ecNumber evidence="2">2.7.10.1</ecNumber>
    </recommendedName>
</protein>
<evidence type="ECO:0000256" key="10">
    <source>
        <dbReference type="ARBA" id="ARBA00023136"/>
    </source>
</evidence>
<sequence length="933" mass="105591">MPHSSVKLVLLTFCFILAVNRSGAQRLQMIPNVKEQVVEANSTLTLTCVYKYYDGFDSTNISWTLPAYLKNFPGKSEAYSRLQLTYHGNKTHLITTMTLQEVRPKDSGKFGCTGDDRVDQHIYVYSEGIFIFMDNGENVKDFYSSQQGDTLHIPCKPTHPNATVSLSLVRQWASKEWAEDISKDLLSDPYSNWSFNREIGLTLRNTKISDSGYYQCVGTMNDVLNYENFRIIVKGMELTRIGDSDDPVEGSNVTLICLIHTDGEINDKMRKGFPSPPEWYYRINDTGPMQIINKTNPPKGKFKGHLNFNDSVVVSYYRALLTSGIQMRKEYEIKLMRHLHGFYESRLDLIDVNILNTYTNFECKSSIQKRITESKKISFGIKVRLEDGRARNLTCNIASKDTQIKWFKDEKPYSGEIYSTANVSILPLEGTKGEIGAYACQWNNSLGQVGFRNFTLFLADETLSETETYYTAIIVSAVTLAILLALGIGISVKLYFDLKKQVFPGAKKLLEGNVKEINPQFSIEEQTELLPYDKAWEFPRCRLTLGVQLGSGCFGRVVKGEAIGIKGSRETVRTVAVKMVRSQTNVAAMESLVSELKILIHLGSHLNVVNLLGACTKKITKGELLIIVEYCRFGNLQTYLMKHRNSFINLLDEFGNMKPDSETEELQPSILPDISSVDKNSIADNENPAPSPFYSTSDTEAPEWWNYGHQQERDTSQNKTISTHDLISWSFQIARGMEYLASKKVLHGDLAARNVLLADDGVVKVADFGMAKKMYYEGNYERTEGLMPVKWMAIESLTARIFSSQSDVWSFGVLLWELFTLGEVPYPGMDVGHLLIKEIKSGYRMEKPENAPNFFGVIMANCWKTEPKERPTFRQLEEMINSHMESSVSCHYLNLSLPYGKFNEEDTATPTNVYGITNLFKGAPYSIETEDAK</sequence>
<feature type="domain" description="Ig-like" evidence="24">
    <location>
        <begin position="31"/>
        <end position="113"/>
    </location>
</feature>
<dbReference type="STRING" id="35525.A0A162CMM2"/>
<dbReference type="InterPro" id="IPR050122">
    <property type="entry name" value="RTK"/>
</dbReference>
<comment type="catalytic activity">
    <reaction evidence="16">
        <text>L-tyrosyl-[protein] + ATP = O-phospho-L-tyrosyl-[protein] + ADP + H(+)</text>
        <dbReference type="Rhea" id="RHEA:10596"/>
        <dbReference type="Rhea" id="RHEA-COMP:10136"/>
        <dbReference type="Rhea" id="RHEA-COMP:20101"/>
        <dbReference type="ChEBI" id="CHEBI:15378"/>
        <dbReference type="ChEBI" id="CHEBI:30616"/>
        <dbReference type="ChEBI" id="CHEBI:46858"/>
        <dbReference type="ChEBI" id="CHEBI:61978"/>
        <dbReference type="ChEBI" id="CHEBI:456216"/>
        <dbReference type="EC" id="2.7.10.1"/>
    </reaction>
</comment>
<dbReference type="InterPro" id="IPR000719">
    <property type="entry name" value="Prot_kinase_dom"/>
</dbReference>
<dbReference type="GO" id="GO:0004714">
    <property type="term" value="F:transmembrane receptor protein tyrosine kinase activity"/>
    <property type="evidence" value="ECO:0007669"/>
    <property type="project" value="UniProtKB-EC"/>
</dbReference>
<dbReference type="PIRSF" id="PIRSF000615">
    <property type="entry name" value="TyrPK_CSF1-R"/>
    <property type="match status" value="1"/>
</dbReference>
<dbReference type="InterPro" id="IPR003598">
    <property type="entry name" value="Ig_sub2"/>
</dbReference>
<feature type="chain" id="PRO_5007833082" description="receptor protein-tyrosine kinase" evidence="22">
    <location>
        <begin position="25"/>
        <end position="933"/>
    </location>
</feature>
<dbReference type="GO" id="GO:0005524">
    <property type="term" value="F:ATP binding"/>
    <property type="evidence" value="ECO:0007669"/>
    <property type="project" value="UniProtKB-UniRule"/>
</dbReference>
<name>A0A162CMM2_9CRUS</name>
<dbReference type="FunFam" id="1.10.510.10:FF:000373">
    <property type="entry name" value="Receptor protein-tyrosine kinase"/>
    <property type="match status" value="1"/>
</dbReference>
<keyword evidence="22" id="KW-0732">Signal</keyword>
<feature type="binding site" evidence="19">
    <location>
        <position position="754"/>
    </location>
    <ligand>
        <name>Mg(2+)</name>
        <dbReference type="ChEBI" id="CHEBI:18420"/>
    </ligand>
</feature>